<feature type="compositionally biased region" description="Gly residues" evidence="1">
    <location>
        <begin position="320"/>
        <end position="330"/>
    </location>
</feature>
<dbReference type="InterPro" id="IPR050904">
    <property type="entry name" value="Adhesion/Biosynth-related"/>
</dbReference>
<dbReference type="RefSeq" id="XP_070914403.1">
    <property type="nucleotide sequence ID" value="XM_071058302.1"/>
</dbReference>
<dbReference type="PROSITE" id="PS50213">
    <property type="entry name" value="FAS1"/>
    <property type="match status" value="1"/>
</dbReference>
<feature type="signal peptide" evidence="2">
    <location>
        <begin position="1"/>
        <end position="19"/>
    </location>
</feature>
<sequence length="357" mass="36038">MRPNNFVGLFALGVAQALAQSLLTVLQDNGFSGYAELLEGDPILSAGPGLIIYAPTNAALTAAGNSLSDGVRAILKNDASNSFGAVRNTAPTFVDPAVYPDNGDAGSADAPPGAVRETLLNDPAFVNLGSGHNQSLVEKNVPSAARPTVHGGLGTTVGVAGDDIPFDSGVVRPIDGVLTLPSTLSATLPLIDANAFAAALQKAGLTMELDNRPSITVLAPNDAAWEAAGDLPDDEVAQLCKEHVIVDFPGYTPLLKNGGTYRTLGQTNVTISVQGDEVTIGGAKIVKGDAIIINGVVHTVDKLMTASANSGSDSDSDSGTGSGTATGAGSGSAKPLPWQALLVSFVGMVVAAQGMLL</sequence>
<dbReference type="SMART" id="SM00554">
    <property type="entry name" value="FAS1"/>
    <property type="match status" value="1"/>
</dbReference>
<proteinExistence type="predicted"/>
<organism evidence="4 5">
    <name type="scientific">Madurella fahalii</name>
    <dbReference type="NCBI Taxonomy" id="1157608"/>
    <lineage>
        <taxon>Eukaryota</taxon>
        <taxon>Fungi</taxon>
        <taxon>Dikarya</taxon>
        <taxon>Ascomycota</taxon>
        <taxon>Pezizomycotina</taxon>
        <taxon>Sordariomycetes</taxon>
        <taxon>Sordariomycetidae</taxon>
        <taxon>Sordariales</taxon>
        <taxon>Sordariales incertae sedis</taxon>
        <taxon>Madurella</taxon>
    </lineage>
</organism>
<dbReference type="PANTHER" id="PTHR10900">
    <property type="entry name" value="PERIOSTIN-RELATED"/>
    <property type="match status" value="1"/>
</dbReference>
<evidence type="ECO:0000313" key="4">
    <source>
        <dbReference type="EMBL" id="GAB1312670.1"/>
    </source>
</evidence>
<dbReference type="GeneID" id="98173625"/>
<evidence type="ECO:0000313" key="5">
    <source>
        <dbReference type="Proteomes" id="UP001628179"/>
    </source>
</evidence>
<dbReference type="EMBL" id="BAAFSV010000002">
    <property type="protein sequence ID" value="GAB1312670.1"/>
    <property type="molecule type" value="Genomic_DNA"/>
</dbReference>
<feature type="compositionally biased region" description="Low complexity" evidence="1">
    <location>
        <begin position="307"/>
        <end position="319"/>
    </location>
</feature>
<dbReference type="PANTHER" id="PTHR10900:SF77">
    <property type="entry name" value="FI19380P1"/>
    <property type="match status" value="1"/>
</dbReference>
<dbReference type="SUPFAM" id="SSF82153">
    <property type="entry name" value="FAS1 domain"/>
    <property type="match status" value="1"/>
</dbReference>
<feature type="domain" description="FAS1" evidence="3">
    <location>
        <begin position="180"/>
        <end position="304"/>
    </location>
</feature>
<evidence type="ECO:0000256" key="2">
    <source>
        <dbReference type="SAM" id="SignalP"/>
    </source>
</evidence>
<dbReference type="Gene3D" id="2.30.180.10">
    <property type="entry name" value="FAS1 domain"/>
    <property type="match status" value="1"/>
</dbReference>
<feature type="chain" id="PRO_5046259571" evidence="2">
    <location>
        <begin position="20"/>
        <end position="357"/>
    </location>
</feature>
<evidence type="ECO:0000256" key="1">
    <source>
        <dbReference type="SAM" id="MobiDB-lite"/>
    </source>
</evidence>
<protein>
    <submittedName>
        <fullName evidence="4">Periostin</fullName>
    </submittedName>
</protein>
<keyword evidence="2" id="KW-0732">Signal</keyword>
<dbReference type="Proteomes" id="UP001628179">
    <property type="component" value="Unassembled WGS sequence"/>
</dbReference>
<dbReference type="InterPro" id="IPR000782">
    <property type="entry name" value="FAS1_domain"/>
</dbReference>
<feature type="region of interest" description="Disordered" evidence="1">
    <location>
        <begin position="307"/>
        <end position="333"/>
    </location>
</feature>
<dbReference type="InterPro" id="IPR036378">
    <property type="entry name" value="FAS1_dom_sf"/>
</dbReference>
<keyword evidence="5" id="KW-1185">Reference proteome</keyword>
<name>A0ABQ0G4J8_9PEZI</name>
<reference evidence="4 5" key="1">
    <citation type="submission" date="2024-09" db="EMBL/GenBank/DDBJ databases">
        <title>Itraconazole resistance in Madurella fahalii resulting from another homologue of gene encoding cytochrome P450 14-alpha sterol demethylase (CYP51).</title>
        <authorList>
            <person name="Yoshioka I."/>
            <person name="Fahal A.H."/>
            <person name="Kaneko S."/>
            <person name="Yaguchi T."/>
        </authorList>
    </citation>
    <scope>NUCLEOTIDE SEQUENCE [LARGE SCALE GENOMIC DNA]</scope>
    <source>
        <strain evidence="4 5">IFM 68171</strain>
    </source>
</reference>
<comment type="caution">
    <text evidence="4">The sequence shown here is derived from an EMBL/GenBank/DDBJ whole genome shotgun (WGS) entry which is preliminary data.</text>
</comment>
<dbReference type="Pfam" id="PF02469">
    <property type="entry name" value="Fasciclin"/>
    <property type="match status" value="1"/>
</dbReference>
<gene>
    <name evidence="4" type="ORF">MFIFM68171_02880</name>
</gene>
<evidence type="ECO:0000259" key="3">
    <source>
        <dbReference type="PROSITE" id="PS50213"/>
    </source>
</evidence>
<accession>A0ABQ0G4J8</accession>